<dbReference type="UniPathway" id="UPA00558">
    <property type="reaction ID" value="UER00616"/>
</dbReference>
<evidence type="ECO:0000256" key="9">
    <source>
        <dbReference type="ARBA" id="ARBA00023239"/>
    </source>
</evidence>
<keyword evidence="10 12" id="KW-1208">Phospholipid metabolism</keyword>
<comment type="function">
    <text evidence="12">Catalyzes the formation of phosphatidylethanolamine (PtdEtn) from phosphatidylserine (PtdSer).</text>
</comment>
<dbReference type="Proteomes" id="UP000325372">
    <property type="component" value="Unassembled WGS sequence"/>
</dbReference>
<evidence type="ECO:0000256" key="8">
    <source>
        <dbReference type="ARBA" id="ARBA00023209"/>
    </source>
</evidence>
<keyword evidence="2 12" id="KW-1003">Cell membrane</keyword>
<feature type="active site" description="Charge relay system; for autoendoproteolytic cleavage activity" evidence="12">
    <location>
        <position position="93"/>
    </location>
</feature>
<dbReference type="PANTHER" id="PTHR10067">
    <property type="entry name" value="PHOSPHATIDYLSERINE DECARBOXYLASE"/>
    <property type="match status" value="1"/>
</dbReference>
<comment type="cofactor">
    <cofactor evidence="12">
        <name>pyruvate</name>
        <dbReference type="ChEBI" id="CHEBI:15361"/>
    </cofactor>
    <text evidence="12">Binds 1 pyruvoyl group covalently per subunit.</text>
</comment>
<organism evidence="13 14">
    <name type="scientific">Marinihelvus fidelis</name>
    <dbReference type="NCBI Taxonomy" id="2613842"/>
    <lineage>
        <taxon>Bacteria</taxon>
        <taxon>Pseudomonadati</taxon>
        <taxon>Pseudomonadota</taxon>
        <taxon>Gammaproteobacteria</taxon>
        <taxon>Chromatiales</taxon>
        <taxon>Wenzhouxiangellaceae</taxon>
        <taxon>Marinihelvus</taxon>
    </lineage>
</organism>
<name>A0A5N0TCC5_9GAMM</name>
<dbReference type="RefSeq" id="WP_150863865.1">
    <property type="nucleotide sequence ID" value="NZ_VYXP01000004.1"/>
</dbReference>
<dbReference type="GO" id="GO:0005886">
    <property type="term" value="C:plasma membrane"/>
    <property type="evidence" value="ECO:0007669"/>
    <property type="project" value="UniProtKB-SubCell"/>
</dbReference>
<dbReference type="InterPro" id="IPR033178">
    <property type="entry name" value="PSD_type1_pro"/>
</dbReference>
<evidence type="ECO:0000313" key="14">
    <source>
        <dbReference type="Proteomes" id="UP000325372"/>
    </source>
</evidence>
<feature type="active site" description="Charge relay system; for autoendoproteolytic cleavage activity" evidence="12">
    <location>
        <position position="252"/>
    </location>
</feature>
<feature type="active site" description="Charge relay system; for autoendoproteolytic cleavage activity" evidence="12">
    <location>
        <position position="149"/>
    </location>
</feature>
<evidence type="ECO:0000256" key="11">
    <source>
        <dbReference type="ARBA" id="ARBA00023317"/>
    </source>
</evidence>
<comment type="caution">
    <text evidence="13">The sequence shown here is derived from an EMBL/GenBank/DDBJ whole genome shotgun (WGS) entry which is preliminary data.</text>
</comment>
<evidence type="ECO:0000256" key="12">
    <source>
        <dbReference type="HAMAP-Rule" id="MF_00662"/>
    </source>
</evidence>
<dbReference type="NCBIfam" id="TIGR00163">
    <property type="entry name" value="PS_decarb"/>
    <property type="match status" value="1"/>
</dbReference>
<feature type="site" description="Cleavage (non-hydrolytic); by autocatalysis" evidence="12">
    <location>
        <begin position="251"/>
        <end position="252"/>
    </location>
</feature>
<comment type="similarity">
    <text evidence="12">Belongs to the phosphatidylserine decarboxylase family. PSD-B subfamily. Prokaryotic type I sub-subfamily.</text>
</comment>
<accession>A0A5N0TCC5</accession>
<keyword evidence="8 12" id="KW-0594">Phospholipid biosynthesis</keyword>
<evidence type="ECO:0000256" key="2">
    <source>
        <dbReference type="ARBA" id="ARBA00022475"/>
    </source>
</evidence>
<evidence type="ECO:0000256" key="6">
    <source>
        <dbReference type="ARBA" id="ARBA00023136"/>
    </source>
</evidence>
<dbReference type="HAMAP" id="MF_00662">
    <property type="entry name" value="PS_decarb_PSD_B_type1"/>
    <property type="match status" value="1"/>
</dbReference>
<dbReference type="AlphaFoldDB" id="A0A5N0TCC5"/>
<comment type="subunit">
    <text evidence="12">Heterodimer of a large membrane-associated beta subunit and a small pyruvoyl-containing alpha subunit.</text>
</comment>
<sequence>MSNWLDRVFTAPQHVLPQHSLTALVHWLMRVETPWVKNALIRTIAASAGVDWSEASRPEPADYKTFNDFFTRTLVDGARPLDDAEGSVICPSDGRISAAGPINGDTIFQAKGHDFSLARLLANDPATAALEGGEFWTIYLSPRDYHRVHMPLAGELRRMTYVPGRLFSVSPATVRQVPGLFARNERVVSIFDTDLGPMAVVLVGAMLVGSMDTAWAGTITPAKHRDLARHDYAPGEVTLTRGEEMGRFNMGSTVILVLPPGQVTTVKGLDTGTPIQMGQRLALPASAP</sequence>
<comment type="catalytic activity">
    <reaction evidence="12">
        <text>a 1,2-diacyl-sn-glycero-3-phospho-L-serine + H(+) = a 1,2-diacyl-sn-glycero-3-phosphoethanolamine + CO2</text>
        <dbReference type="Rhea" id="RHEA:20828"/>
        <dbReference type="ChEBI" id="CHEBI:15378"/>
        <dbReference type="ChEBI" id="CHEBI:16526"/>
        <dbReference type="ChEBI" id="CHEBI:57262"/>
        <dbReference type="ChEBI" id="CHEBI:64612"/>
        <dbReference type="EC" id="4.1.1.65"/>
    </reaction>
</comment>
<keyword evidence="14" id="KW-1185">Reference proteome</keyword>
<evidence type="ECO:0000256" key="10">
    <source>
        <dbReference type="ARBA" id="ARBA00023264"/>
    </source>
</evidence>
<keyword evidence="9 12" id="KW-0456">Lyase</keyword>
<comment type="subcellular location">
    <subcellularLocation>
        <location evidence="12">Cell membrane</location>
        <topology evidence="12">Peripheral membrane protein</topology>
    </subcellularLocation>
</comment>
<keyword evidence="5 12" id="KW-0443">Lipid metabolism</keyword>
<proteinExistence type="inferred from homology"/>
<keyword evidence="3 12" id="KW-0444">Lipid biosynthesis</keyword>
<dbReference type="GO" id="GO:0006646">
    <property type="term" value="P:phosphatidylethanolamine biosynthetic process"/>
    <property type="evidence" value="ECO:0007669"/>
    <property type="project" value="UniProtKB-UniRule"/>
</dbReference>
<feature type="chain" id="PRO_5024520321" description="Phosphatidylserine decarboxylase alpha chain" evidence="12">
    <location>
        <begin position="252"/>
        <end position="288"/>
    </location>
</feature>
<dbReference type="InterPro" id="IPR033177">
    <property type="entry name" value="PSD-B"/>
</dbReference>
<keyword evidence="7 12" id="KW-0865">Zymogen</keyword>
<evidence type="ECO:0000313" key="13">
    <source>
        <dbReference type="EMBL" id="KAA9132074.1"/>
    </source>
</evidence>
<keyword evidence="11 12" id="KW-0670">Pyruvate</keyword>
<protein>
    <recommendedName>
        <fullName evidence="12">Phosphatidylserine decarboxylase proenzyme</fullName>
        <ecNumber evidence="12">4.1.1.65</ecNumber>
    </recommendedName>
    <component>
        <recommendedName>
            <fullName evidence="12">Phosphatidylserine decarboxylase alpha chain</fullName>
        </recommendedName>
    </component>
    <component>
        <recommendedName>
            <fullName evidence="12">Phosphatidylserine decarboxylase beta chain</fullName>
        </recommendedName>
    </component>
</protein>
<feature type="active site" description="Schiff-base intermediate with substrate; via pyruvic acid; for decarboxylase activity" evidence="12">
    <location>
        <position position="252"/>
    </location>
</feature>
<dbReference type="PANTHER" id="PTHR10067:SF6">
    <property type="entry name" value="PHOSPHATIDYLSERINE DECARBOXYLASE PROENZYME, MITOCHONDRIAL"/>
    <property type="match status" value="1"/>
</dbReference>
<evidence type="ECO:0000256" key="7">
    <source>
        <dbReference type="ARBA" id="ARBA00023145"/>
    </source>
</evidence>
<comment type="pathway">
    <text evidence="1">Lipid metabolism.</text>
</comment>
<evidence type="ECO:0000256" key="3">
    <source>
        <dbReference type="ARBA" id="ARBA00022516"/>
    </source>
</evidence>
<evidence type="ECO:0000256" key="5">
    <source>
        <dbReference type="ARBA" id="ARBA00023098"/>
    </source>
</evidence>
<gene>
    <name evidence="12 13" type="primary">psd</name>
    <name evidence="13" type="ORF">F3N42_07855</name>
</gene>
<dbReference type="EMBL" id="VYXP01000004">
    <property type="protein sequence ID" value="KAA9132074.1"/>
    <property type="molecule type" value="Genomic_DNA"/>
</dbReference>
<dbReference type="EC" id="4.1.1.65" evidence="12"/>
<keyword evidence="6 12" id="KW-0472">Membrane</keyword>
<comment type="pathway">
    <text evidence="12">Phospholipid metabolism; phosphatidylethanolamine biosynthesis; phosphatidylethanolamine from CDP-diacylglycerol: step 2/2.</text>
</comment>
<keyword evidence="4 12" id="KW-0210">Decarboxylase</keyword>
<dbReference type="GO" id="GO:0004609">
    <property type="term" value="F:phosphatidylserine decarboxylase activity"/>
    <property type="evidence" value="ECO:0007669"/>
    <property type="project" value="UniProtKB-UniRule"/>
</dbReference>
<feature type="modified residue" description="Pyruvic acid (Ser); by autocatalysis" evidence="12">
    <location>
        <position position="252"/>
    </location>
</feature>
<evidence type="ECO:0000256" key="1">
    <source>
        <dbReference type="ARBA" id="ARBA00005189"/>
    </source>
</evidence>
<reference evidence="13 14" key="1">
    <citation type="submission" date="2019-09" db="EMBL/GenBank/DDBJ databases">
        <title>Wenzhouxiangella sp. Genome sequencing and assembly.</title>
        <authorList>
            <person name="Zhang R."/>
        </authorList>
    </citation>
    <scope>NUCLEOTIDE SEQUENCE [LARGE SCALE GENOMIC DNA]</scope>
    <source>
        <strain evidence="13 14">W260</strain>
    </source>
</reference>
<dbReference type="Pfam" id="PF02666">
    <property type="entry name" value="PS_Dcarbxylase"/>
    <property type="match status" value="1"/>
</dbReference>
<comment type="PTM">
    <text evidence="12">Is synthesized initially as an inactive proenzyme. Formation of the active enzyme involves a self-maturation process in which the active site pyruvoyl group is generated from an internal serine residue via an autocatalytic post-translational modification. Two non-identical subunits are generated from the proenzyme in this reaction, and the pyruvate is formed at the N-terminus of the alpha chain, which is derived from the carboxyl end of the proenzyme. The autoendoproteolytic cleavage occurs by a canonical serine protease mechanism, in which the side chain hydroxyl group of the serine supplies its oxygen atom to form the C-terminus of the beta chain, while the remainder of the serine residue undergoes an oxidative deamination to produce ammonia and the pyruvoyl prosthetic group on the alpha chain. During this reaction, the Ser that is part of the protease active site of the proenzyme becomes the pyruvoyl prosthetic group, which constitutes an essential element of the active site of the mature decarboxylase.</text>
</comment>
<evidence type="ECO:0000256" key="4">
    <source>
        <dbReference type="ARBA" id="ARBA00022793"/>
    </source>
</evidence>
<feature type="chain" id="PRO_5024520320" description="Phosphatidylserine decarboxylase beta chain" evidence="12">
    <location>
        <begin position="1"/>
        <end position="251"/>
    </location>
</feature>
<dbReference type="InterPro" id="IPR003817">
    <property type="entry name" value="PS_Dcarbxylase"/>
</dbReference>